<accession>A0A067S2H9</accession>
<keyword evidence="3" id="KW-1185">Reference proteome</keyword>
<dbReference type="EMBL" id="KL142626">
    <property type="protein sequence ID" value="KDR64966.1"/>
    <property type="molecule type" value="Genomic_DNA"/>
</dbReference>
<protein>
    <submittedName>
        <fullName evidence="2">Uncharacterized protein</fullName>
    </submittedName>
</protein>
<organism evidence="2 3">
    <name type="scientific">Galerina marginata (strain CBS 339.88)</name>
    <dbReference type="NCBI Taxonomy" id="685588"/>
    <lineage>
        <taxon>Eukaryota</taxon>
        <taxon>Fungi</taxon>
        <taxon>Dikarya</taxon>
        <taxon>Basidiomycota</taxon>
        <taxon>Agaricomycotina</taxon>
        <taxon>Agaricomycetes</taxon>
        <taxon>Agaricomycetidae</taxon>
        <taxon>Agaricales</taxon>
        <taxon>Agaricineae</taxon>
        <taxon>Strophariaceae</taxon>
        <taxon>Galerina</taxon>
    </lineage>
</organism>
<evidence type="ECO:0000313" key="2">
    <source>
        <dbReference type="EMBL" id="KDR64966.1"/>
    </source>
</evidence>
<dbReference type="HOGENOM" id="CLU_2654663_0_0_1"/>
<feature type="compositionally biased region" description="Acidic residues" evidence="1">
    <location>
        <begin position="15"/>
        <end position="24"/>
    </location>
</feature>
<proteinExistence type="predicted"/>
<dbReference type="Proteomes" id="UP000027222">
    <property type="component" value="Unassembled WGS sequence"/>
</dbReference>
<evidence type="ECO:0000256" key="1">
    <source>
        <dbReference type="SAM" id="MobiDB-lite"/>
    </source>
</evidence>
<evidence type="ECO:0000313" key="3">
    <source>
        <dbReference type="Proteomes" id="UP000027222"/>
    </source>
</evidence>
<gene>
    <name evidence="2" type="ORF">GALMADRAFT_149121</name>
</gene>
<dbReference type="AlphaFoldDB" id="A0A067S2H9"/>
<reference evidence="3" key="1">
    <citation type="journal article" date="2014" name="Proc. Natl. Acad. Sci. U.S.A.">
        <title>Extensive sampling of basidiomycete genomes demonstrates inadequacy of the white-rot/brown-rot paradigm for wood decay fungi.</title>
        <authorList>
            <person name="Riley R."/>
            <person name="Salamov A.A."/>
            <person name="Brown D.W."/>
            <person name="Nagy L.G."/>
            <person name="Floudas D."/>
            <person name="Held B.W."/>
            <person name="Levasseur A."/>
            <person name="Lombard V."/>
            <person name="Morin E."/>
            <person name="Otillar R."/>
            <person name="Lindquist E.A."/>
            <person name="Sun H."/>
            <person name="LaButti K.M."/>
            <person name="Schmutz J."/>
            <person name="Jabbour D."/>
            <person name="Luo H."/>
            <person name="Baker S.E."/>
            <person name="Pisabarro A.G."/>
            <person name="Walton J.D."/>
            <person name="Blanchette R.A."/>
            <person name="Henrissat B."/>
            <person name="Martin F."/>
            <person name="Cullen D."/>
            <person name="Hibbett D.S."/>
            <person name="Grigoriev I.V."/>
        </authorList>
    </citation>
    <scope>NUCLEOTIDE SEQUENCE [LARGE SCALE GENOMIC DNA]</scope>
    <source>
        <strain evidence="3">CBS 339.88</strain>
    </source>
</reference>
<feature type="compositionally biased region" description="Basic and acidic residues" evidence="1">
    <location>
        <begin position="1"/>
        <end position="10"/>
    </location>
</feature>
<feature type="region of interest" description="Disordered" evidence="1">
    <location>
        <begin position="1"/>
        <end position="24"/>
    </location>
</feature>
<name>A0A067S2H9_GALM3</name>
<sequence length="76" mass="8174">MILFEQELHGNGDGIGDEEPPVDLEDDDEIAGDVATSDVLAVDEAIRETEESLRAPAKKIVDSPAIRADLENAADR</sequence>